<dbReference type="EMBL" id="UINC01080151">
    <property type="protein sequence ID" value="SVC22830.1"/>
    <property type="molecule type" value="Genomic_DNA"/>
</dbReference>
<reference evidence="1" key="1">
    <citation type="submission" date="2018-05" db="EMBL/GenBank/DDBJ databases">
        <authorList>
            <person name="Lanie J.A."/>
            <person name="Ng W.-L."/>
            <person name="Kazmierczak K.M."/>
            <person name="Andrzejewski T.M."/>
            <person name="Davidsen T.M."/>
            <person name="Wayne K.J."/>
            <person name="Tettelin H."/>
            <person name="Glass J.I."/>
            <person name="Rusch D."/>
            <person name="Podicherti R."/>
            <person name="Tsui H.-C.T."/>
            <person name="Winkler M.E."/>
        </authorList>
    </citation>
    <scope>NUCLEOTIDE SEQUENCE</scope>
</reference>
<evidence type="ECO:0000313" key="1">
    <source>
        <dbReference type="EMBL" id="SVC22830.1"/>
    </source>
</evidence>
<name>A0A382KE77_9ZZZZ</name>
<organism evidence="1">
    <name type="scientific">marine metagenome</name>
    <dbReference type="NCBI Taxonomy" id="408172"/>
    <lineage>
        <taxon>unclassified sequences</taxon>
        <taxon>metagenomes</taxon>
        <taxon>ecological metagenomes</taxon>
    </lineage>
</organism>
<sequence length="24" mass="2825">MPHDYTCARVWVVLTFARARPGYD</sequence>
<gene>
    <name evidence="1" type="ORF">METZ01_LOCUS275684</name>
</gene>
<dbReference type="AlphaFoldDB" id="A0A382KE77"/>
<accession>A0A382KE77</accession>
<proteinExistence type="predicted"/>
<protein>
    <submittedName>
        <fullName evidence="1">Uncharacterized protein</fullName>
    </submittedName>
</protein>